<dbReference type="InterPro" id="IPR036641">
    <property type="entry name" value="HPT_dom_sf"/>
</dbReference>
<protein>
    <recommendedName>
        <fullName evidence="3">HPt domain-containing protein</fullName>
    </recommendedName>
</protein>
<feature type="region of interest" description="Disordered" evidence="2">
    <location>
        <begin position="1"/>
        <end position="77"/>
    </location>
</feature>
<evidence type="ECO:0000256" key="1">
    <source>
        <dbReference type="PROSITE-ProRule" id="PRU00110"/>
    </source>
</evidence>
<accession>A0AAI9EJB1</accession>
<dbReference type="Pfam" id="PF01627">
    <property type="entry name" value="Hpt"/>
    <property type="match status" value="1"/>
</dbReference>
<organism evidence="4 5">
    <name type="scientific">Clavibacter nebraskensis NCPPB 2581</name>
    <dbReference type="NCBI Taxonomy" id="1097677"/>
    <lineage>
        <taxon>Bacteria</taxon>
        <taxon>Bacillati</taxon>
        <taxon>Actinomycetota</taxon>
        <taxon>Actinomycetes</taxon>
        <taxon>Micrococcales</taxon>
        <taxon>Microbacteriaceae</taxon>
        <taxon>Clavibacter</taxon>
    </lineage>
</organism>
<dbReference type="KEGG" id="cmc:CMN_00428"/>
<dbReference type="GO" id="GO:0000160">
    <property type="term" value="P:phosphorelay signal transduction system"/>
    <property type="evidence" value="ECO:0007669"/>
    <property type="project" value="InterPro"/>
</dbReference>
<evidence type="ECO:0000259" key="3">
    <source>
        <dbReference type="PROSITE" id="PS50894"/>
    </source>
</evidence>
<name>A0AAI9EJB1_9MICO</name>
<reference evidence="5" key="2">
    <citation type="submission" date="2013-04" db="EMBL/GenBank/DDBJ databases">
        <title>The genome sequence of the maize-pathogen Clavibacter michiganensis subsp. nebraskensis.</title>
        <authorList>
            <person name="Gartemann K.H."/>
            <person name="Blom J."/>
            <person name="Dreiseikelmann B."/>
            <person name="Fluegel M."/>
            <person name="Jaenicke S."/>
            <person name="Linke B."/>
            <person name="Sczcepanowski R."/>
            <person name="Wittmann J."/>
            <person name="Goesmann A."/>
            <person name="Puehler A."/>
            <person name="Eichenlaub R."/>
            <person name="Rueckert C."/>
        </authorList>
    </citation>
    <scope>NUCLEOTIDE SEQUENCE [LARGE SCALE GENOMIC DNA]</scope>
    <source>
        <strain evidence="5">NCPPB 2581</strain>
    </source>
</reference>
<evidence type="ECO:0000256" key="2">
    <source>
        <dbReference type="SAM" id="MobiDB-lite"/>
    </source>
</evidence>
<comment type="caution">
    <text evidence="1">Lacks conserved residue(s) required for the propagation of feature annotation.</text>
</comment>
<feature type="compositionally biased region" description="Low complexity" evidence="2">
    <location>
        <begin position="148"/>
        <end position="166"/>
    </location>
</feature>
<dbReference type="EMBL" id="HE614873">
    <property type="protein sequence ID" value="CCE74395.1"/>
    <property type="molecule type" value="Genomic_DNA"/>
</dbReference>
<dbReference type="Gene3D" id="1.20.120.160">
    <property type="entry name" value="HPT domain"/>
    <property type="match status" value="1"/>
</dbReference>
<evidence type="ECO:0000313" key="5">
    <source>
        <dbReference type="Proteomes" id="UP000012170"/>
    </source>
</evidence>
<feature type="compositionally biased region" description="Basic and acidic residues" evidence="2">
    <location>
        <begin position="21"/>
        <end position="31"/>
    </location>
</feature>
<evidence type="ECO:0000313" key="4">
    <source>
        <dbReference type="EMBL" id="CCE74395.1"/>
    </source>
</evidence>
<reference evidence="4 5" key="1">
    <citation type="submission" date="2011-11" db="EMBL/GenBank/DDBJ databases">
        <authorList>
            <person name="Gartemann K."/>
        </authorList>
    </citation>
    <scope>NUCLEOTIDE SEQUENCE [LARGE SCALE GENOMIC DNA]</scope>
    <source>
        <strain evidence="5">NCPPB 2581</strain>
    </source>
</reference>
<sequence length="293" mass="30889">MSRSEDDGATRPTRAIEGPDDPPRPPRELHPSRAHRVPCRIHGCAAGARRQPPRSFRSSRRRPGVNAHAARVPQLPPLLDVRVLEQLLAELSDVPGAVRLSVVPATDAPAPPPGVPAPGGVTPPRGHPEPRRGTPSSGSPLPDDRLATRGAPAPGRGQAPAGTPRPVGAPTSTPDPAPVGPTCPGALTDGQHACVDFLRFFVDLWPSRWERLDVAVRAGDRPAALDASLSVKSSAAMVGALLLSDVAGQLERAIRSADHTRAQAMLPELGEVGERSMDAMRAWIRAERGHPPD</sequence>
<dbReference type="SUPFAM" id="SSF47226">
    <property type="entry name" value="Histidine-containing phosphotransfer domain, HPT domain"/>
    <property type="match status" value="1"/>
</dbReference>
<dbReference type="AlphaFoldDB" id="A0AAI9EJB1"/>
<gene>
    <name evidence="4" type="ORF">CMN_00428</name>
</gene>
<dbReference type="Proteomes" id="UP000012170">
    <property type="component" value="Chromosome"/>
</dbReference>
<feature type="region of interest" description="Disordered" evidence="2">
    <location>
        <begin position="105"/>
        <end position="181"/>
    </location>
</feature>
<proteinExistence type="predicted"/>
<feature type="domain" description="HPt" evidence="3">
    <location>
        <begin position="190"/>
        <end position="283"/>
    </location>
</feature>
<dbReference type="InterPro" id="IPR008207">
    <property type="entry name" value="Sig_transdc_His_kin_Hpt_dom"/>
</dbReference>
<dbReference type="PROSITE" id="PS50894">
    <property type="entry name" value="HPT"/>
    <property type="match status" value="1"/>
</dbReference>